<dbReference type="SUPFAM" id="SSF50891">
    <property type="entry name" value="Cyclophilin-like"/>
    <property type="match status" value="1"/>
</dbReference>
<dbReference type="InterPro" id="IPR002130">
    <property type="entry name" value="Cyclophilin-type_PPIase_dom"/>
</dbReference>
<reference evidence="2" key="1">
    <citation type="submission" date="2021-05" db="UniProtKB">
        <authorList>
            <consortium name="EnsemblPlants"/>
        </authorList>
    </citation>
    <scope>IDENTIFICATION</scope>
    <source>
        <strain evidence="2">subsp. malaccensis</strain>
    </source>
</reference>
<proteinExistence type="predicted"/>
<keyword evidence="3" id="KW-1185">Reference proteome</keyword>
<evidence type="ECO:0000259" key="1">
    <source>
        <dbReference type="PROSITE" id="PS50072"/>
    </source>
</evidence>
<evidence type="ECO:0000313" key="2">
    <source>
        <dbReference type="EnsemblPlants" id="Ma01_p09360.1"/>
    </source>
</evidence>
<evidence type="ECO:0000313" key="3">
    <source>
        <dbReference type="Proteomes" id="UP000012960"/>
    </source>
</evidence>
<dbReference type="InterPro" id="IPR029000">
    <property type="entry name" value="Cyclophilin-like_dom_sf"/>
</dbReference>
<dbReference type="InParanoid" id="A0A804HS36"/>
<name>A0A804HS36_MUSAM</name>
<feature type="domain" description="PPIase cyclophilin-type" evidence="1">
    <location>
        <begin position="1"/>
        <end position="48"/>
    </location>
</feature>
<accession>A0A804HS36</accession>
<dbReference type="Gene3D" id="2.40.100.10">
    <property type="entry name" value="Cyclophilin-like"/>
    <property type="match status" value="1"/>
</dbReference>
<organism evidence="2 3">
    <name type="scientific">Musa acuminata subsp. malaccensis</name>
    <name type="common">Wild banana</name>
    <name type="synonym">Musa malaccensis</name>
    <dbReference type="NCBI Taxonomy" id="214687"/>
    <lineage>
        <taxon>Eukaryota</taxon>
        <taxon>Viridiplantae</taxon>
        <taxon>Streptophyta</taxon>
        <taxon>Embryophyta</taxon>
        <taxon>Tracheophyta</taxon>
        <taxon>Spermatophyta</taxon>
        <taxon>Magnoliopsida</taxon>
        <taxon>Liliopsida</taxon>
        <taxon>Zingiberales</taxon>
        <taxon>Musaceae</taxon>
        <taxon>Musa</taxon>
    </lineage>
</organism>
<dbReference type="OMA" id="SCTPKNK"/>
<dbReference type="Gramene" id="Ma01_t09360.1">
    <property type="protein sequence ID" value="Ma01_p09360.1"/>
    <property type="gene ID" value="Ma01_g09360"/>
</dbReference>
<dbReference type="EnsemblPlants" id="Ma01_t09360.1">
    <property type="protein sequence ID" value="Ma01_p09360.1"/>
    <property type="gene ID" value="Ma01_g09360"/>
</dbReference>
<protein>
    <recommendedName>
        <fullName evidence="1">PPIase cyclophilin-type domain-containing protein</fullName>
    </recommendedName>
</protein>
<dbReference type="PROSITE" id="PS50072">
    <property type="entry name" value="CSA_PPIASE_2"/>
    <property type="match status" value="1"/>
</dbReference>
<dbReference type="Proteomes" id="UP000012960">
    <property type="component" value="Unplaced"/>
</dbReference>
<dbReference type="AlphaFoldDB" id="A0A804HS36"/>
<sequence length="50" mass="5285">MEKAPWLDGEQVVFGRVVAGMSVVKAIDLMGSMSGETKTEVLIADCGQLS</sequence>
<dbReference type="GO" id="GO:0003755">
    <property type="term" value="F:peptidyl-prolyl cis-trans isomerase activity"/>
    <property type="evidence" value="ECO:0007669"/>
    <property type="project" value="InterPro"/>
</dbReference>
<dbReference type="Pfam" id="PF00160">
    <property type="entry name" value="Pro_isomerase"/>
    <property type="match status" value="1"/>
</dbReference>